<evidence type="ECO:0000313" key="5">
    <source>
        <dbReference type="EMBL" id="KAK7259730.1"/>
    </source>
</evidence>
<evidence type="ECO:0000256" key="3">
    <source>
        <dbReference type="PROSITE-ProRule" id="PRU00176"/>
    </source>
</evidence>
<dbReference type="AlphaFoldDB" id="A0AAN9ENL0"/>
<dbReference type="InterPro" id="IPR050825">
    <property type="entry name" value="RBM42_RBP45_47-like"/>
</dbReference>
<evidence type="ECO:0000259" key="4">
    <source>
        <dbReference type="PROSITE" id="PS50102"/>
    </source>
</evidence>
<keyword evidence="2 3" id="KW-0694">RNA-binding</keyword>
<organism evidence="5 6">
    <name type="scientific">Crotalaria pallida</name>
    <name type="common">Smooth rattlebox</name>
    <name type="synonym">Crotalaria striata</name>
    <dbReference type="NCBI Taxonomy" id="3830"/>
    <lineage>
        <taxon>Eukaryota</taxon>
        <taxon>Viridiplantae</taxon>
        <taxon>Streptophyta</taxon>
        <taxon>Embryophyta</taxon>
        <taxon>Tracheophyta</taxon>
        <taxon>Spermatophyta</taxon>
        <taxon>Magnoliopsida</taxon>
        <taxon>eudicotyledons</taxon>
        <taxon>Gunneridae</taxon>
        <taxon>Pentapetalae</taxon>
        <taxon>rosids</taxon>
        <taxon>fabids</taxon>
        <taxon>Fabales</taxon>
        <taxon>Fabaceae</taxon>
        <taxon>Papilionoideae</taxon>
        <taxon>50 kb inversion clade</taxon>
        <taxon>genistoids sensu lato</taxon>
        <taxon>core genistoids</taxon>
        <taxon>Crotalarieae</taxon>
        <taxon>Crotalaria</taxon>
    </lineage>
</organism>
<protein>
    <recommendedName>
        <fullName evidence="4">RRM domain-containing protein</fullName>
    </recommendedName>
</protein>
<dbReference type="Proteomes" id="UP001372338">
    <property type="component" value="Unassembled WGS sequence"/>
</dbReference>
<accession>A0AAN9ENL0</accession>
<dbReference type="InterPro" id="IPR012677">
    <property type="entry name" value="Nucleotide-bd_a/b_plait_sf"/>
</dbReference>
<dbReference type="InterPro" id="IPR035979">
    <property type="entry name" value="RBD_domain_sf"/>
</dbReference>
<evidence type="ECO:0000256" key="1">
    <source>
        <dbReference type="ARBA" id="ARBA00022664"/>
    </source>
</evidence>
<dbReference type="GO" id="GO:0003729">
    <property type="term" value="F:mRNA binding"/>
    <property type="evidence" value="ECO:0007669"/>
    <property type="project" value="InterPro"/>
</dbReference>
<dbReference type="Pfam" id="PF00076">
    <property type="entry name" value="RRM_1"/>
    <property type="match status" value="1"/>
</dbReference>
<proteinExistence type="predicted"/>
<dbReference type="InterPro" id="IPR000504">
    <property type="entry name" value="RRM_dom"/>
</dbReference>
<dbReference type="Gene3D" id="3.30.70.330">
    <property type="match status" value="1"/>
</dbReference>
<name>A0AAN9ENL0_CROPI</name>
<keyword evidence="1" id="KW-0507">mRNA processing</keyword>
<evidence type="ECO:0000256" key="2">
    <source>
        <dbReference type="ARBA" id="ARBA00022884"/>
    </source>
</evidence>
<dbReference type="PANTHER" id="PTHR47640">
    <property type="entry name" value="TRNA SELENOCYSTEINE 1-ASSOCIATED PROTEIN 1-RELATED-RELATED"/>
    <property type="match status" value="1"/>
</dbReference>
<sequence length="71" mass="7987">MILRTDPQVCEKPLHPEVTDATLFACFSVYPSCSDARVMWDQKTGRSRGFGFVSFWNQQEAQSAINDLTSA</sequence>
<dbReference type="SUPFAM" id="SSF54928">
    <property type="entry name" value="RNA-binding domain, RBD"/>
    <property type="match status" value="1"/>
</dbReference>
<dbReference type="EMBL" id="JAYWIO010000005">
    <property type="protein sequence ID" value="KAK7259730.1"/>
    <property type="molecule type" value="Genomic_DNA"/>
</dbReference>
<dbReference type="GO" id="GO:0006397">
    <property type="term" value="P:mRNA processing"/>
    <property type="evidence" value="ECO:0007669"/>
    <property type="project" value="UniProtKB-KW"/>
</dbReference>
<evidence type="ECO:0000313" key="6">
    <source>
        <dbReference type="Proteomes" id="UP001372338"/>
    </source>
</evidence>
<reference evidence="5 6" key="1">
    <citation type="submission" date="2024-01" db="EMBL/GenBank/DDBJ databases">
        <title>The genomes of 5 underutilized Papilionoideae crops provide insights into root nodulation and disease resistanc.</title>
        <authorList>
            <person name="Yuan L."/>
        </authorList>
    </citation>
    <scope>NUCLEOTIDE SEQUENCE [LARGE SCALE GENOMIC DNA]</scope>
    <source>
        <strain evidence="5">ZHUSHIDOU_FW_LH</strain>
        <tissue evidence="5">Leaf</tissue>
    </source>
</reference>
<dbReference type="PANTHER" id="PTHR47640:SF27">
    <property type="entry name" value="OS07G0615400 PROTEIN"/>
    <property type="match status" value="1"/>
</dbReference>
<feature type="domain" description="RRM" evidence="4">
    <location>
        <begin position="1"/>
        <end position="71"/>
    </location>
</feature>
<dbReference type="PROSITE" id="PS50102">
    <property type="entry name" value="RRM"/>
    <property type="match status" value="1"/>
</dbReference>
<comment type="caution">
    <text evidence="5">The sequence shown here is derived from an EMBL/GenBank/DDBJ whole genome shotgun (WGS) entry which is preliminary data.</text>
</comment>
<keyword evidence="6" id="KW-1185">Reference proteome</keyword>
<gene>
    <name evidence="5" type="ORF">RIF29_25343</name>
</gene>